<keyword evidence="3" id="KW-1185">Reference proteome</keyword>
<sequence>MPKYTPLAVANTFLARHAGSAGIDHMKLQKLVYYAYGWWLAYQPEPLLTEGPELWKHGPVFSSLYRTLASSRSAGIIEPQKAVPFSLPPTVPEADDQAIGLIDWIWGKYGQFGSFKLSDMTHAKGTPWQIEAEKNNYRVPMHHKIPDGLISDCFKKEAEALDN</sequence>
<evidence type="ECO:0000313" key="2">
    <source>
        <dbReference type="EMBL" id="MDR6530988.1"/>
    </source>
</evidence>
<comment type="caution">
    <text evidence="2">The sequence shown here is derived from an EMBL/GenBank/DDBJ whole genome shotgun (WGS) entry which is preliminary data.</text>
</comment>
<dbReference type="EMBL" id="JAVDRL010000004">
    <property type="protein sequence ID" value="MDR6530988.1"/>
    <property type="molecule type" value="Genomic_DNA"/>
</dbReference>
<protein>
    <submittedName>
        <fullName evidence="2">Phage-associated protein</fullName>
    </submittedName>
</protein>
<name>A0ABU1MXT3_9CAUL</name>
<feature type="domain" description="Antitoxin SocA-like Panacea" evidence="1">
    <location>
        <begin position="28"/>
        <end position="129"/>
    </location>
</feature>
<reference evidence="2 3" key="1">
    <citation type="submission" date="2023-07" db="EMBL/GenBank/DDBJ databases">
        <title>Sorghum-associated microbial communities from plants grown in Nebraska, USA.</title>
        <authorList>
            <person name="Schachtman D."/>
        </authorList>
    </citation>
    <scope>NUCLEOTIDE SEQUENCE [LARGE SCALE GENOMIC DNA]</scope>
    <source>
        <strain evidence="2 3">DS2154</strain>
    </source>
</reference>
<dbReference type="InterPro" id="IPR025272">
    <property type="entry name" value="SocA_Panacea"/>
</dbReference>
<dbReference type="Proteomes" id="UP001262754">
    <property type="component" value="Unassembled WGS sequence"/>
</dbReference>
<evidence type="ECO:0000313" key="3">
    <source>
        <dbReference type="Proteomes" id="UP001262754"/>
    </source>
</evidence>
<accession>A0ABU1MXT3</accession>
<evidence type="ECO:0000259" key="1">
    <source>
        <dbReference type="Pfam" id="PF13274"/>
    </source>
</evidence>
<gene>
    <name evidence="2" type="ORF">J2800_001727</name>
</gene>
<organism evidence="2 3">
    <name type="scientific">Caulobacter rhizosphaerae</name>
    <dbReference type="NCBI Taxonomy" id="2010972"/>
    <lineage>
        <taxon>Bacteria</taxon>
        <taxon>Pseudomonadati</taxon>
        <taxon>Pseudomonadota</taxon>
        <taxon>Alphaproteobacteria</taxon>
        <taxon>Caulobacterales</taxon>
        <taxon>Caulobacteraceae</taxon>
        <taxon>Caulobacter</taxon>
    </lineage>
</organism>
<proteinExistence type="predicted"/>
<dbReference type="Pfam" id="PF13274">
    <property type="entry name" value="SocA_Panacea"/>
    <property type="match status" value="1"/>
</dbReference>